<dbReference type="InterPro" id="IPR041677">
    <property type="entry name" value="DNA2/NAM7_AAA_11"/>
</dbReference>
<dbReference type="AlphaFoldDB" id="A0A845DCT5"/>
<proteinExistence type="predicted"/>
<sequence>MSHDTIRTDISVEGGKRSNIKLDQDFIKSLLKKLKTGNRRDIYLNAIPGSRKSRLDLKKLDSIKNGKSIEFLKTLFSKETFQYVIDFNEVNSVGLNDDQIKIQEDNLLFISRKLDNISIDNEEWFLESGIKNFGFGYPMIVRRDDADPKKVIVAPLLIWRLDIEKSNRKHSRWIITRTGNHSVRVNESLISHIENDSKVSIDSLSEDVLDDGIIDNQEIKDICDKVLSQINRNNKKQDISIFSIKECRKKEDIERLQGDEASVQQIGVFGIYTTRKESIIKCTDDILKQLLEFQTKIDDFVFERFQTFKTSAIPTDPSQEEIINTLNNNEIKLIQGPPGSGKSQALTAIITNVLSNGGKCLVVCEKKTALNVIYENLKKIGLSQLSIMIDDASNDRRHVVKDARERVDSVNSLYWGNNESRNSSRFKKLHDDFEKMRDNFNRKHFQERDEKDGDTRKNLIGQFLRHSKNLDWRTLESSIEVSLGDVFLNNKTYIRDAEDKITQAHKYFGGVKKESIDIFELLKVDYSQDYSREVEEKIRDIKEGLLKCKQYIDDLFIFVSALKDGDKYYFKVKDDSIFAIDNLKNKLSETDNKIDFLSDCQYNMKELLTAIDIQNTNIQSFTNSIQDYWIDNQVDSKKIDALPLLVLDSCIENMMNIAKCNIDACKLILQGNILVSDQLKEMYIKSQHEDIFQVSYSVDSVGELLKREEERIDILNSLHSEMKDINSLSGDNFNNDV</sequence>
<dbReference type="Gene3D" id="3.40.50.300">
    <property type="entry name" value="P-loop containing nucleotide triphosphate hydrolases"/>
    <property type="match status" value="1"/>
</dbReference>
<organism evidence="2 3">
    <name type="scientific">Candidatus Spechtbacteria bacterium SB0662_bin_43</name>
    <dbReference type="NCBI Taxonomy" id="2604897"/>
    <lineage>
        <taxon>Bacteria</taxon>
        <taxon>Candidatus Spechtiibacteriota</taxon>
    </lineage>
</organism>
<dbReference type="EMBL" id="VXOY01000027">
    <property type="protein sequence ID" value="MYE38474.1"/>
    <property type="molecule type" value="Genomic_DNA"/>
</dbReference>
<evidence type="ECO:0000313" key="2">
    <source>
        <dbReference type="EMBL" id="MYE38474.1"/>
    </source>
</evidence>
<feature type="non-terminal residue" evidence="2">
    <location>
        <position position="737"/>
    </location>
</feature>
<protein>
    <recommendedName>
        <fullName evidence="1">DNA2/NAM7 helicase helicase domain-containing protein</fullName>
    </recommendedName>
</protein>
<dbReference type="Pfam" id="PF13086">
    <property type="entry name" value="AAA_11"/>
    <property type="match status" value="1"/>
</dbReference>
<comment type="caution">
    <text evidence="2">The sequence shown here is derived from an EMBL/GenBank/DDBJ whole genome shotgun (WGS) entry which is preliminary data.</text>
</comment>
<evidence type="ECO:0000259" key="1">
    <source>
        <dbReference type="Pfam" id="PF13086"/>
    </source>
</evidence>
<dbReference type="Proteomes" id="UP000449092">
    <property type="component" value="Unassembled WGS sequence"/>
</dbReference>
<dbReference type="InterPro" id="IPR027417">
    <property type="entry name" value="P-loop_NTPase"/>
</dbReference>
<accession>A0A845DCT5</accession>
<name>A0A845DCT5_9BACT</name>
<reference evidence="2 3" key="1">
    <citation type="submission" date="2019-09" db="EMBL/GenBank/DDBJ databases">
        <title>Characterisation of the sponge microbiome using genome-centric metagenomics.</title>
        <authorList>
            <person name="Engelberts J.P."/>
            <person name="Robbins S.J."/>
            <person name="De Goeij J.M."/>
            <person name="Aranda M."/>
            <person name="Bell S.C."/>
            <person name="Webster N.S."/>
        </authorList>
    </citation>
    <scope>NUCLEOTIDE SEQUENCE [LARGE SCALE GENOMIC DNA]</scope>
    <source>
        <strain evidence="2">SB0662_bin_43</strain>
    </source>
</reference>
<feature type="domain" description="DNA2/NAM7 helicase helicase" evidence="1">
    <location>
        <begin position="317"/>
        <end position="457"/>
    </location>
</feature>
<gene>
    <name evidence="2" type="ORF">F4X82_03075</name>
</gene>
<dbReference type="GO" id="GO:0004386">
    <property type="term" value="F:helicase activity"/>
    <property type="evidence" value="ECO:0007669"/>
    <property type="project" value="InterPro"/>
</dbReference>
<evidence type="ECO:0000313" key="3">
    <source>
        <dbReference type="Proteomes" id="UP000449092"/>
    </source>
</evidence>
<dbReference type="SUPFAM" id="SSF52540">
    <property type="entry name" value="P-loop containing nucleoside triphosphate hydrolases"/>
    <property type="match status" value="1"/>
</dbReference>